<organism evidence="13 14">
    <name type="scientific">Candidatus Abyssobacteria bacterium SURF_17</name>
    <dbReference type="NCBI Taxonomy" id="2093361"/>
    <lineage>
        <taxon>Bacteria</taxon>
        <taxon>Pseudomonadati</taxon>
        <taxon>Candidatus Hydrogenedentota</taxon>
        <taxon>Candidatus Abyssobacteria</taxon>
    </lineage>
</organism>
<dbReference type="GO" id="GO:0050661">
    <property type="term" value="F:NADP binding"/>
    <property type="evidence" value="ECO:0007669"/>
    <property type="project" value="TreeGrafter"/>
</dbReference>
<reference evidence="13 14" key="1">
    <citation type="journal article" date="2017" name="ISME J.">
        <title>Energy and carbon metabolisms in a deep terrestrial subsurface fluid microbial community.</title>
        <authorList>
            <person name="Momper L."/>
            <person name="Jungbluth S.P."/>
            <person name="Lee M.D."/>
            <person name="Amend J.P."/>
        </authorList>
    </citation>
    <scope>NUCLEOTIDE SEQUENCE [LARGE SCALE GENOMIC DNA]</scope>
    <source>
        <strain evidence="13">SURF_17</strain>
    </source>
</reference>
<dbReference type="EC" id="1.1.1.169" evidence="3 9"/>
<sequence>MRTYRITGRFPERSFVRITIIGAGAIGSICGVYLTKAGRAVTLVEPWREHLERIKKGAYIDGVRGEMTVPLNAIMPGEVKEPLELVLLAVKSGKTLEALENIRPFIHADTVVVSLQNGFNVDMIASAIGREHVVGCVIGWGATSVGPGHLTQTSEGRFVVGELDGKLSDRLGMVKDILSDISEVTLTQSIYGHLWSKLSINCLIAGCGVLGLNVGEALAPERNKRVFIQLVREVMNVATACGVRPEMVEGVVDPLIFTRTDTEGLDTCFRILDMMAAVHGSIKPGPLQDIEKGWESEVDYITGYCVKKGLEIETPTPINEKVHALIKGMEAKRVIPRPENIGLLEAAAKG</sequence>
<evidence type="ECO:0000256" key="3">
    <source>
        <dbReference type="ARBA" id="ARBA00013014"/>
    </source>
</evidence>
<name>A0A419EU68_9BACT</name>
<dbReference type="PANTHER" id="PTHR43765">
    <property type="entry name" value="2-DEHYDROPANTOATE 2-REDUCTASE-RELATED"/>
    <property type="match status" value="1"/>
</dbReference>
<dbReference type="EMBL" id="QZKI01000101">
    <property type="protein sequence ID" value="RJP67680.1"/>
    <property type="molecule type" value="Genomic_DNA"/>
</dbReference>
<evidence type="ECO:0000313" key="14">
    <source>
        <dbReference type="Proteomes" id="UP000285961"/>
    </source>
</evidence>
<dbReference type="InterPro" id="IPR050838">
    <property type="entry name" value="Ketopantoate_reductase"/>
</dbReference>
<keyword evidence="10" id="KW-1133">Transmembrane helix</keyword>
<dbReference type="InterPro" id="IPR013332">
    <property type="entry name" value="KPR_N"/>
</dbReference>
<keyword evidence="6 9" id="KW-0560">Oxidoreductase</keyword>
<keyword evidence="10" id="KW-0472">Membrane</keyword>
<evidence type="ECO:0000256" key="2">
    <source>
        <dbReference type="ARBA" id="ARBA00007870"/>
    </source>
</evidence>
<evidence type="ECO:0000256" key="6">
    <source>
        <dbReference type="ARBA" id="ARBA00023002"/>
    </source>
</evidence>
<dbReference type="PRINTS" id="PR00411">
    <property type="entry name" value="PNDRDTASEI"/>
</dbReference>
<dbReference type="InterPro" id="IPR003710">
    <property type="entry name" value="ApbA"/>
</dbReference>
<dbReference type="NCBIfam" id="TIGR00745">
    <property type="entry name" value="apbA_panE"/>
    <property type="match status" value="1"/>
</dbReference>
<evidence type="ECO:0000256" key="9">
    <source>
        <dbReference type="RuleBase" id="RU362068"/>
    </source>
</evidence>
<evidence type="ECO:0000313" key="13">
    <source>
        <dbReference type="EMBL" id="RJP67680.1"/>
    </source>
</evidence>
<feature type="domain" description="Ketopantoate reductase C-terminal" evidence="12">
    <location>
        <begin position="192"/>
        <end position="330"/>
    </location>
</feature>
<dbReference type="InterPro" id="IPR013752">
    <property type="entry name" value="KPA_reductase"/>
</dbReference>
<dbReference type="Gene3D" id="3.40.50.720">
    <property type="entry name" value="NAD(P)-binding Rossmann-like Domain"/>
    <property type="match status" value="1"/>
</dbReference>
<dbReference type="Proteomes" id="UP000285961">
    <property type="component" value="Unassembled WGS sequence"/>
</dbReference>
<evidence type="ECO:0000259" key="12">
    <source>
        <dbReference type="Pfam" id="PF08546"/>
    </source>
</evidence>
<evidence type="ECO:0000259" key="11">
    <source>
        <dbReference type="Pfam" id="PF02558"/>
    </source>
</evidence>
<evidence type="ECO:0000256" key="7">
    <source>
        <dbReference type="ARBA" id="ARBA00032024"/>
    </source>
</evidence>
<comment type="function">
    <text evidence="9">Catalyzes the NADPH-dependent reduction of ketopantoate into pantoic acid.</text>
</comment>
<protein>
    <recommendedName>
        <fullName evidence="4 9">2-dehydropantoate 2-reductase</fullName>
        <ecNumber evidence="3 9">1.1.1.169</ecNumber>
    </recommendedName>
    <alternativeName>
        <fullName evidence="7 9">Ketopantoate reductase</fullName>
    </alternativeName>
</protein>
<dbReference type="GO" id="GO:0005737">
    <property type="term" value="C:cytoplasm"/>
    <property type="evidence" value="ECO:0007669"/>
    <property type="project" value="TreeGrafter"/>
</dbReference>
<evidence type="ECO:0000256" key="1">
    <source>
        <dbReference type="ARBA" id="ARBA00004994"/>
    </source>
</evidence>
<gene>
    <name evidence="13" type="ORF">C4532_14285</name>
</gene>
<dbReference type="Gene3D" id="1.10.1040.10">
    <property type="entry name" value="N-(1-d-carboxylethyl)-l-norvaline Dehydrogenase, domain 2"/>
    <property type="match status" value="1"/>
</dbReference>
<dbReference type="UniPathway" id="UPA00028">
    <property type="reaction ID" value="UER00004"/>
</dbReference>
<proteinExistence type="inferred from homology"/>
<comment type="similarity">
    <text evidence="2 9">Belongs to the ketopantoate reductase family.</text>
</comment>
<accession>A0A419EU68</accession>
<dbReference type="Pfam" id="PF02558">
    <property type="entry name" value="ApbA"/>
    <property type="match status" value="1"/>
</dbReference>
<feature type="domain" description="Ketopantoate reductase N-terminal" evidence="11">
    <location>
        <begin position="18"/>
        <end position="164"/>
    </location>
</feature>
<dbReference type="InterPro" id="IPR013328">
    <property type="entry name" value="6PGD_dom2"/>
</dbReference>
<dbReference type="InterPro" id="IPR008927">
    <property type="entry name" value="6-PGluconate_DH-like_C_sf"/>
</dbReference>
<dbReference type="SUPFAM" id="SSF51735">
    <property type="entry name" value="NAD(P)-binding Rossmann-fold domains"/>
    <property type="match status" value="1"/>
</dbReference>
<dbReference type="PANTHER" id="PTHR43765:SF2">
    <property type="entry name" value="2-DEHYDROPANTOATE 2-REDUCTASE"/>
    <property type="match status" value="1"/>
</dbReference>
<keyword evidence="5 9" id="KW-0521">NADP</keyword>
<dbReference type="GO" id="GO:0008677">
    <property type="term" value="F:2-dehydropantoate 2-reductase activity"/>
    <property type="evidence" value="ECO:0007669"/>
    <property type="project" value="UniProtKB-EC"/>
</dbReference>
<evidence type="ECO:0000256" key="5">
    <source>
        <dbReference type="ARBA" id="ARBA00022857"/>
    </source>
</evidence>
<evidence type="ECO:0000256" key="8">
    <source>
        <dbReference type="ARBA" id="ARBA00048793"/>
    </source>
</evidence>
<comment type="caution">
    <text evidence="13">The sequence shown here is derived from an EMBL/GenBank/DDBJ whole genome shotgun (WGS) entry which is preliminary data.</text>
</comment>
<keyword evidence="9" id="KW-0566">Pantothenate biosynthesis</keyword>
<dbReference type="Pfam" id="PF08546">
    <property type="entry name" value="ApbA_C"/>
    <property type="match status" value="1"/>
</dbReference>
<dbReference type="SUPFAM" id="SSF48179">
    <property type="entry name" value="6-phosphogluconate dehydrogenase C-terminal domain-like"/>
    <property type="match status" value="1"/>
</dbReference>
<comment type="catalytic activity">
    <reaction evidence="8 9">
        <text>(R)-pantoate + NADP(+) = 2-dehydropantoate + NADPH + H(+)</text>
        <dbReference type="Rhea" id="RHEA:16233"/>
        <dbReference type="ChEBI" id="CHEBI:11561"/>
        <dbReference type="ChEBI" id="CHEBI:15378"/>
        <dbReference type="ChEBI" id="CHEBI:15980"/>
        <dbReference type="ChEBI" id="CHEBI:57783"/>
        <dbReference type="ChEBI" id="CHEBI:58349"/>
        <dbReference type="EC" id="1.1.1.169"/>
    </reaction>
</comment>
<dbReference type="InterPro" id="IPR036291">
    <property type="entry name" value="NAD(P)-bd_dom_sf"/>
</dbReference>
<dbReference type="AlphaFoldDB" id="A0A419EU68"/>
<comment type="pathway">
    <text evidence="1 9">Cofactor biosynthesis; (R)-pantothenate biosynthesis; (R)-pantoate from 3-methyl-2-oxobutanoate: step 2/2.</text>
</comment>
<evidence type="ECO:0000256" key="10">
    <source>
        <dbReference type="SAM" id="Phobius"/>
    </source>
</evidence>
<dbReference type="GO" id="GO:0015940">
    <property type="term" value="P:pantothenate biosynthetic process"/>
    <property type="evidence" value="ECO:0007669"/>
    <property type="project" value="UniProtKB-UniPathway"/>
</dbReference>
<keyword evidence="10" id="KW-0812">Transmembrane</keyword>
<evidence type="ECO:0000256" key="4">
    <source>
        <dbReference type="ARBA" id="ARBA00019465"/>
    </source>
</evidence>
<feature type="transmembrane region" description="Helical" evidence="10">
    <location>
        <begin position="15"/>
        <end position="34"/>
    </location>
</feature>